<keyword evidence="1" id="KW-0812">Transmembrane</keyword>
<feature type="transmembrane region" description="Helical" evidence="1">
    <location>
        <begin position="7"/>
        <end position="28"/>
    </location>
</feature>
<keyword evidence="1" id="KW-0472">Membrane</keyword>
<reference evidence="2" key="2">
    <citation type="submission" date="2020-07" db="EMBL/GenBank/DDBJ databases">
        <authorList>
            <person name="Vera ALvarez R."/>
            <person name="Arias-Moreno D.M."/>
            <person name="Jimenez-Jacinto V."/>
            <person name="Jimenez-Bremont J.F."/>
            <person name="Swaminathan K."/>
            <person name="Moose S.P."/>
            <person name="Guerrero-Gonzalez M.L."/>
            <person name="Marino-Ramirez L."/>
            <person name="Landsman D."/>
            <person name="Rodriguez-Kessler M."/>
            <person name="Delgado-Sanchez P."/>
        </authorList>
    </citation>
    <scope>NUCLEOTIDE SEQUENCE</scope>
    <source>
        <tissue evidence="2">Cladode</tissue>
    </source>
</reference>
<dbReference type="AlphaFoldDB" id="A0A7C8YLH4"/>
<proteinExistence type="predicted"/>
<evidence type="ECO:0000313" key="2">
    <source>
        <dbReference type="EMBL" id="MBA4620830.1"/>
    </source>
</evidence>
<organism evidence="2">
    <name type="scientific">Opuntia streptacantha</name>
    <name type="common">Prickly pear cactus</name>
    <name type="synonym">Opuntia cardona</name>
    <dbReference type="NCBI Taxonomy" id="393608"/>
    <lineage>
        <taxon>Eukaryota</taxon>
        <taxon>Viridiplantae</taxon>
        <taxon>Streptophyta</taxon>
        <taxon>Embryophyta</taxon>
        <taxon>Tracheophyta</taxon>
        <taxon>Spermatophyta</taxon>
        <taxon>Magnoliopsida</taxon>
        <taxon>eudicotyledons</taxon>
        <taxon>Gunneridae</taxon>
        <taxon>Pentapetalae</taxon>
        <taxon>Caryophyllales</taxon>
        <taxon>Cactineae</taxon>
        <taxon>Cactaceae</taxon>
        <taxon>Opuntioideae</taxon>
        <taxon>Opuntia</taxon>
    </lineage>
</organism>
<evidence type="ECO:0000256" key="1">
    <source>
        <dbReference type="SAM" id="Phobius"/>
    </source>
</evidence>
<protein>
    <submittedName>
        <fullName evidence="2">Uncharacterized protein</fullName>
    </submittedName>
</protein>
<sequence>MNKGKEYSIYSFTLSSFISFTQIIGLIIQQPHYSSAMKQVRPPTIHRSGCSRSPDPAYARCFVHRAALMIQSAAMRDYCSMLTSMLSLYNQAKPNASLRANRFPGDRW</sequence>
<reference evidence="2" key="1">
    <citation type="journal article" date="2013" name="J. Plant Res.">
        <title>Effect of fungi and light on seed germination of three Opuntia species from semiarid lands of central Mexico.</title>
        <authorList>
            <person name="Delgado-Sanchez P."/>
            <person name="Jimenez-Bremont J.F."/>
            <person name="Guerrero-Gonzalez Mde L."/>
            <person name="Flores J."/>
        </authorList>
    </citation>
    <scope>NUCLEOTIDE SEQUENCE</scope>
    <source>
        <tissue evidence="2">Cladode</tissue>
    </source>
</reference>
<accession>A0A7C8YLH4</accession>
<name>A0A7C8YLH4_OPUST</name>
<keyword evidence="1" id="KW-1133">Transmembrane helix</keyword>
<dbReference type="EMBL" id="GISG01031855">
    <property type="protein sequence ID" value="MBA4620830.1"/>
    <property type="molecule type" value="Transcribed_RNA"/>
</dbReference>